<dbReference type="InterPro" id="IPR043129">
    <property type="entry name" value="ATPase_NBD"/>
</dbReference>
<gene>
    <name evidence="3" type="ORF">BD410DRAFT_827567</name>
</gene>
<evidence type="ECO:0000256" key="2">
    <source>
        <dbReference type="SAM" id="MobiDB-lite"/>
    </source>
</evidence>
<dbReference type="VEuPathDB" id="FungiDB:BD410DRAFT_827567"/>
<dbReference type="Gene3D" id="3.30.420.40">
    <property type="match status" value="3"/>
</dbReference>
<organism evidence="3 4">
    <name type="scientific">Rickenella mellea</name>
    <dbReference type="NCBI Taxonomy" id="50990"/>
    <lineage>
        <taxon>Eukaryota</taxon>
        <taxon>Fungi</taxon>
        <taxon>Dikarya</taxon>
        <taxon>Basidiomycota</taxon>
        <taxon>Agaricomycotina</taxon>
        <taxon>Agaricomycetes</taxon>
        <taxon>Hymenochaetales</taxon>
        <taxon>Rickenellaceae</taxon>
        <taxon>Rickenella</taxon>
    </lineage>
</organism>
<name>A0A4Y7Q9Y3_9AGAM</name>
<comment type="similarity">
    <text evidence="1">Belongs to the actin family.</text>
</comment>
<sequence>MSNIAFRDASVIIIETGRTSVRAGLGLHDLLRTPYVEIPARVGLRKTLFASRANGNGGDVHMNGSSSRAPSQPPKISPKVNDYLVGKQLDDALLAGEDIVVSWPFADGEIRDFLEAEAIWKHTLFTQLGRKRTQNESPALLTFIHGLSRDTHEQICQIFFERFNIAALSILERPLAQLYAANSLSGLVVDIDRDKTDITPINDCVVLHNCCETIPIGLSDCELYLAHLWKSNQSIVSTLSPPEAPLEPAVLHDTLVELARHVWKEGLIKVPSDGETALDVNEEELNIAAVVVAGKEKSLIEAGMKKRANAKASAAEQARAKEIEALDLQTVQFRDLSITMGRERHRFCEPLFDPTLLDGVEGVSEKSESDIILPIHDGCGQAMTRTDVDTRLAIWNGLFVTGDAASLVKGIGSALQSRLAPYILSNPEQQSDVQAKYVRVIHVPDYFAEYREKGDGYAAFLGASIVAKIIFSDPHGKNFVSKGDYTTKGPRAILEMSPNML</sequence>
<dbReference type="CDD" id="cd10208">
    <property type="entry name" value="ASKHA_NBD_ScArp9-like"/>
    <property type="match status" value="1"/>
</dbReference>
<accession>A0A4Y7Q9Y3</accession>
<dbReference type="EMBL" id="ML170169">
    <property type="protein sequence ID" value="TDL23679.1"/>
    <property type="molecule type" value="Genomic_DNA"/>
</dbReference>
<keyword evidence="4" id="KW-1185">Reference proteome</keyword>
<feature type="region of interest" description="Disordered" evidence="2">
    <location>
        <begin position="55"/>
        <end position="75"/>
    </location>
</feature>
<dbReference type="STRING" id="50990.A0A4Y7Q9Y3"/>
<proteinExistence type="inferred from homology"/>
<evidence type="ECO:0000256" key="1">
    <source>
        <dbReference type="RuleBase" id="RU000487"/>
    </source>
</evidence>
<dbReference type="Proteomes" id="UP000294933">
    <property type="component" value="Unassembled WGS sequence"/>
</dbReference>
<evidence type="ECO:0000313" key="3">
    <source>
        <dbReference type="EMBL" id="TDL23679.1"/>
    </source>
</evidence>
<dbReference type="SUPFAM" id="SSF53067">
    <property type="entry name" value="Actin-like ATPase domain"/>
    <property type="match status" value="2"/>
</dbReference>
<dbReference type="PANTHER" id="PTHR11937">
    <property type="entry name" value="ACTIN"/>
    <property type="match status" value="1"/>
</dbReference>
<dbReference type="AlphaFoldDB" id="A0A4Y7Q9Y3"/>
<dbReference type="SMART" id="SM00268">
    <property type="entry name" value="ACTIN"/>
    <property type="match status" value="1"/>
</dbReference>
<dbReference type="InterPro" id="IPR004000">
    <property type="entry name" value="Actin"/>
</dbReference>
<reference evidence="3 4" key="1">
    <citation type="submission" date="2018-06" db="EMBL/GenBank/DDBJ databases">
        <title>A transcriptomic atlas of mushroom development highlights an independent origin of complex multicellularity.</title>
        <authorList>
            <consortium name="DOE Joint Genome Institute"/>
            <person name="Krizsan K."/>
            <person name="Almasi E."/>
            <person name="Merenyi Z."/>
            <person name="Sahu N."/>
            <person name="Viragh M."/>
            <person name="Koszo T."/>
            <person name="Mondo S."/>
            <person name="Kiss B."/>
            <person name="Balint B."/>
            <person name="Kues U."/>
            <person name="Barry K."/>
            <person name="Hegedus J.C."/>
            <person name="Henrissat B."/>
            <person name="Johnson J."/>
            <person name="Lipzen A."/>
            <person name="Ohm R."/>
            <person name="Nagy I."/>
            <person name="Pangilinan J."/>
            <person name="Yan J."/>
            <person name="Xiong Y."/>
            <person name="Grigoriev I.V."/>
            <person name="Hibbett D.S."/>
            <person name="Nagy L.G."/>
        </authorList>
    </citation>
    <scope>NUCLEOTIDE SEQUENCE [LARGE SCALE GENOMIC DNA]</scope>
    <source>
        <strain evidence="3 4">SZMC22713</strain>
    </source>
</reference>
<protein>
    <submittedName>
        <fullName evidence="3">Actin-related protein</fullName>
    </submittedName>
</protein>
<evidence type="ECO:0000313" key="4">
    <source>
        <dbReference type="Proteomes" id="UP000294933"/>
    </source>
</evidence>
<dbReference type="OrthoDB" id="74201at2759"/>
<dbReference type="Pfam" id="PF00022">
    <property type="entry name" value="Actin"/>
    <property type="match status" value="1"/>
</dbReference>